<feature type="domain" description="Glycosyltransferase 2-like" evidence="1">
    <location>
        <begin position="25"/>
        <end position="157"/>
    </location>
</feature>
<accession>A0ABZ0B1V1</accession>
<reference evidence="2 3" key="1">
    <citation type="submission" date="2023-08" db="EMBL/GenBank/DDBJ databases">
        <title>Rhodoferax potami sp. nov. and Rhodoferax mekongensis sp. nov., isolated from the Mekong River in Thailand.</title>
        <authorList>
            <person name="Kitikhun S."/>
            <person name="Charoenyingcharoen P."/>
            <person name="Siriarchawattana P."/>
            <person name="Likhitrattanapisal S."/>
            <person name="Nilsakha T."/>
            <person name="Chanpet A."/>
            <person name="Rattanawaree P."/>
            <person name="Ingsriswang S."/>
        </authorList>
    </citation>
    <scope>NUCLEOTIDE SEQUENCE [LARGE SCALE GENOMIC DNA]</scope>
    <source>
        <strain evidence="2 3">TBRC 17307</strain>
    </source>
</reference>
<evidence type="ECO:0000259" key="1">
    <source>
        <dbReference type="Pfam" id="PF00535"/>
    </source>
</evidence>
<dbReference type="EMBL" id="CP132507">
    <property type="protein sequence ID" value="WNO05827.1"/>
    <property type="molecule type" value="Genomic_DNA"/>
</dbReference>
<dbReference type="Gene3D" id="3.90.550.10">
    <property type="entry name" value="Spore Coat Polysaccharide Biosynthesis Protein SpsA, Chain A"/>
    <property type="match status" value="1"/>
</dbReference>
<keyword evidence="3" id="KW-1185">Reference proteome</keyword>
<evidence type="ECO:0000313" key="3">
    <source>
        <dbReference type="Proteomes" id="UP001302257"/>
    </source>
</evidence>
<keyword evidence="2" id="KW-0328">Glycosyltransferase</keyword>
<dbReference type="Pfam" id="PF00535">
    <property type="entry name" value="Glycos_transf_2"/>
    <property type="match status" value="1"/>
</dbReference>
<organism evidence="2 3">
    <name type="scientific">Rhodoferax mekongensis</name>
    <dbReference type="NCBI Taxonomy" id="3068341"/>
    <lineage>
        <taxon>Bacteria</taxon>
        <taxon>Pseudomonadati</taxon>
        <taxon>Pseudomonadota</taxon>
        <taxon>Betaproteobacteria</taxon>
        <taxon>Burkholderiales</taxon>
        <taxon>Comamonadaceae</taxon>
        <taxon>Rhodoferax</taxon>
    </lineage>
</organism>
<proteinExistence type="predicted"/>
<dbReference type="Proteomes" id="UP001302257">
    <property type="component" value="Chromosome"/>
</dbReference>
<dbReference type="GO" id="GO:0016757">
    <property type="term" value="F:glycosyltransferase activity"/>
    <property type="evidence" value="ECO:0007669"/>
    <property type="project" value="UniProtKB-KW"/>
</dbReference>
<dbReference type="SUPFAM" id="SSF53448">
    <property type="entry name" value="Nucleotide-diphospho-sugar transferases"/>
    <property type="match status" value="1"/>
</dbReference>
<protein>
    <submittedName>
        <fullName evidence="2">Glycosyltransferase family 2 protein</fullName>
        <ecNumber evidence="2">2.4.-.-</ecNumber>
    </submittedName>
</protein>
<dbReference type="PANTHER" id="PTHR22916">
    <property type="entry name" value="GLYCOSYLTRANSFERASE"/>
    <property type="match status" value="1"/>
</dbReference>
<dbReference type="InterPro" id="IPR001173">
    <property type="entry name" value="Glyco_trans_2-like"/>
</dbReference>
<evidence type="ECO:0000313" key="2">
    <source>
        <dbReference type="EMBL" id="WNO05827.1"/>
    </source>
</evidence>
<dbReference type="RefSeq" id="WP_313868560.1">
    <property type="nucleotide sequence ID" value="NZ_CP132507.1"/>
</dbReference>
<name>A0ABZ0B1V1_9BURK</name>
<keyword evidence="2" id="KW-0808">Transferase</keyword>
<dbReference type="PANTHER" id="PTHR22916:SF3">
    <property type="entry name" value="UDP-GLCNAC:BETAGAL BETA-1,3-N-ACETYLGLUCOSAMINYLTRANSFERASE-LIKE PROTEIN 1"/>
    <property type="match status" value="1"/>
</dbReference>
<dbReference type="InterPro" id="IPR029044">
    <property type="entry name" value="Nucleotide-diphossugar_trans"/>
</dbReference>
<sequence>MNANPKEVSSIHQASDSAGDRPLLSVCIPAYNRAALLGPLLESILAQDFEAYEVLICEDGSPERAAIAEVADRFDRLRPGLIRYVENPVNLGYDGNIRRLVELAQGRYCVFMGNDDLLCKGALARIAAAVTQQADCGVVVRSYASFDADPTLYKQIFRYFPQQHVLRAGAQAIFTAYRRSVVISGMVINRDAAHAVETDRFDGTLLYQLYLVGMVLSAHSVVFVPEVIALRRDGTPPDFGNSEVEKGKFVPHDQTPESSLHFMRGMLDIAKYVEETLGLKVFKAIRADIGNYAYPILSIQAKRPTSVFFAYGVSLARLGFWRYPLFHLYFLALLLLGPDRSDRVVGLIKKKLGYTPRLGAARGGGQ</sequence>
<dbReference type="CDD" id="cd00761">
    <property type="entry name" value="Glyco_tranf_GTA_type"/>
    <property type="match status" value="1"/>
</dbReference>
<dbReference type="EC" id="2.4.-.-" evidence="2"/>
<gene>
    <name evidence="2" type="ORF">RAN89_05175</name>
</gene>